<dbReference type="EMBL" id="JASVWF010000001">
    <property type="protein sequence ID" value="MDL5155770.1"/>
    <property type="molecule type" value="Genomic_DNA"/>
</dbReference>
<accession>A0ABT7M509</accession>
<organism evidence="1 2">
    <name type="scientific">Actinomycetospora termitidis</name>
    <dbReference type="NCBI Taxonomy" id="3053470"/>
    <lineage>
        <taxon>Bacteria</taxon>
        <taxon>Bacillati</taxon>
        <taxon>Actinomycetota</taxon>
        <taxon>Actinomycetes</taxon>
        <taxon>Pseudonocardiales</taxon>
        <taxon>Pseudonocardiaceae</taxon>
        <taxon>Actinomycetospora</taxon>
    </lineage>
</organism>
<evidence type="ECO:0000313" key="1">
    <source>
        <dbReference type="EMBL" id="MDL5155770.1"/>
    </source>
</evidence>
<protein>
    <submittedName>
        <fullName evidence="1">Uncharacterized protein</fullName>
    </submittedName>
</protein>
<evidence type="ECO:0000313" key="2">
    <source>
        <dbReference type="Proteomes" id="UP001231924"/>
    </source>
</evidence>
<comment type="caution">
    <text evidence="1">The sequence shown here is derived from an EMBL/GenBank/DDBJ whole genome shotgun (WGS) entry which is preliminary data.</text>
</comment>
<dbReference type="Proteomes" id="UP001231924">
    <property type="component" value="Unassembled WGS sequence"/>
</dbReference>
<dbReference type="RefSeq" id="WP_286051875.1">
    <property type="nucleotide sequence ID" value="NZ_JASVWF010000001.1"/>
</dbReference>
<gene>
    <name evidence="1" type="ORF">QRT03_07380</name>
</gene>
<keyword evidence="2" id="KW-1185">Reference proteome</keyword>
<sequence length="75" mass="8315">MVDAGMEFLSPGAQSELAEIRVALEVSPWSVGRPYVTAHPERGMRSIDFDGGDAVLIFAIIDRDRWVELLQLTVL</sequence>
<reference evidence="1 2" key="1">
    <citation type="submission" date="2023-06" db="EMBL/GenBank/DDBJ databases">
        <title>Actinomycetospora Odt1-22.</title>
        <authorList>
            <person name="Supong K."/>
        </authorList>
    </citation>
    <scope>NUCLEOTIDE SEQUENCE [LARGE SCALE GENOMIC DNA]</scope>
    <source>
        <strain evidence="1 2">Odt1-22</strain>
    </source>
</reference>
<proteinExistence type="predicted"/>
<name>A0ABT7M509_9PSEU</name>